<dbReference type="InterPro" id="IPR000522">
    <property type="entry name" value="ABC_transptr_permease_BtuC"/>
</dbReference>
<feature type="transmembrane region" description="Helical" evidence="8">
    <location>
        <begin position="129"/>
        <end position="146"/>
    </location>
</feature>
<dbReference type="Proteomes" id="UP000602198">
    <property type="component" value="Unassembled WGS sequence"/>
</dbReference>
<comment type="similarity">
    <text evidence="2">Belongs to the binding-protein-dependent transport system permease family. FecCD subfamily.</text>
</comment>
<evidence type="ECO:0000256" key="4">
    <source>
        <dbReference type="ARBA" id="ARBA00022475"/>
    </source>
</evidence>
<evidence type="ECO:0000256" key="2">
    <source>
        <dbReference type="ARBA" id="ARBA00007935"/>
    </source>
</evidence>
<feature type="transmembrane region" description="Helical" evidence="8">
    <location>
        <begin position="59"/>
        <end position="79"/>
    </location>
</feature>
<organism evidence="9 10">
    <name type="scientific">Nocardia acididurans</name>
    <dbReference type="NCBI Taxonomy" id="2802282"/>
    <lineage>
        <taxon>Bacteria</taxon>
        <taxon>Bacillati</taxon>
        <taxon>Actinomycetota</taxon>
        <taxon>Actinomycetes</taxon>
        <taxon>Mycobacteriales</taxon>
        <taxon>Nocardiaceae</taxon>
        <taxon>Nocardia</taxon>
    </lineage>
</organism>
<keyword evidence="6 8" id="KW-1133">Transmembrane helix</keyword>
<reference evidence="9 10" key="1">
    <citation type="submission" date="2021-01" db="EMBL/GenBank/DDBJ databases">
        <title>WGS of actinomycetes isolated from Thailand.</title>
        <authorList>
            <person name="Thawai C."/>
        </authorList>
    </citation>
    <scope>NUCLEOTIDE SEQUENCE [LARGE SCALE GENOMIC DNA]</scope>
    <source>
        <strain evidence="9 10">LPG 2</strain>
    </source>
</reference>
<accession>A0ABS1MGR5</accession>
<comment type="subcellular location">
    <subcellularLocation>
        <location evidence="1">Cell membrane</location>
        <topology evidence="1">Multi-pass membrane protein</topology>
    </subcellularLocation>
</comment>
<dbReference type="SUPFAM" id="SSF81345">
    <property type="entry name" value="ABC transporter involved in vitamin B12 uptake, BtuC"/>
    <property type="match status" value="1"/>
</dbReference>
<evidence type="ECO:0000256" key="1">
    <source>
        <dbReference type="ARBA" id="ARBA00004651"/>
    </source>
</evidence>
<feature type="transmembrane region" description="Helical" evidence="8">
    <location>
        <begin position="158"/>
        <end position="179"/>
    </location>
</feature>
<name>A0ABS1MGR5_9NOCA</name>
<evidence type="ECO:0000256" key="3">
    <source>
        <dbReference type="ARBA" id="ARBA00022448"/>
    </source>
</evidence>
<keyword evidence="3" id="KW-0813">Transport</keyword>
<evidence type="ECO:0000256" key="7">
    <source>
        <dbReference type="ARBA" id="ARBA00023136"/>
    </source>
</evidence>
<evidence type="ECO:0000256" key="6">
    <source>
        <dbReference type="ARBA" id="ARBA00022989"/>
    </source>
</evidence>
<keyword evidence="5 8" id="KW-0812">Transmembrane</keyword>
<dbReference type="CDD" id="cd06550">
    <property type="entry name" value="TM_ABC_iron-siderophores_like"/>
    <property type="match status" value="1"/>
</dbReference>
<gene>
    <name evidence="9" type="ORF">JK358_31195</name>
</gene>
<feature type="transmembrane region" description="Helical" evidence="8">
    <location>
        <begin position="185"/>
        <end position="206"/>
    </location>
</feature>
<dbReference type="Pfam" id="PF01032">
    <property type="entry name" value="FecCD"/>
    <property type="match status" value="1"/>
</dbReference>
<keyword evidence="4" id="KW-1003">Cell membrane</keyword>
<sequence>MRRIHRVAHGTTTTVSRRAGQFRRWRVSGASAVNRARSVGRQRTGLPALAPGAARRRRLGGVAVLGALLVAGVLGSLAIGSHSLDPGTVWAALFERFTTDPAQIAAMNPEAAERNSAAITVQSLRLPRTLLGLAAGAALGVAGALIQGHTRNAIADPGLLGVNAGAGFAMVLAVSVLGLSAPLAYVWFALAGAAFAALLVFGLSSVGDGGPITLLLVGSGISVFLSALTSVTVLSDMNSLNLIRFWNTGSIAGRGFTVLWVTLPFLALGVILACAQASVINMLNLGEDVARGLGVAVGRSRVLGLIALTLLAGAATAACGAIAFLGLIVPHLVRRFTGPDHRWLLPCAGLAGAVLMLFADIAGRIVNLPGEIPVGIMLSLVGAPVFVLLAWSGRVAKW</sequence>
<feature type="transmembrane region" description="Helical" evidence="8">
    <location>
        <begin position="343"/>
        <end position="362"/>
    </location>
</feature>
<evidence type="ECO:0000313" key="10">
    <source>
        <dbReference type="Proteomes" id="UP000602198"/>
    </source>
</evidence>
<evidence type="ECO:0000313" key="9">
    <source>
        <dbReference type="EMBL" id="MBL1078879.1"/>
    </source>
</evidence>
<dbReference type="PANTHER" id="PTHR30472">
    <property type="entry name" value="FERRIC ENTEROBACTIN TRANSPORT SYSTEM PERMEASE PROTEIN"/>
    <property type="match status" value="1"/>
</dbReference>
<dbReference type="InterPro" id="IPR037294">
    <property type="entry name" value="ABC_BtuC-like"/>
</dbReference>
<dbReference type="EMBL" id="JAERRJ010000013">
    <property type="protein sequence ID" value="MBL1078879.1"/>
    <property type="molecule type" value="Genomic_DNA"/>
</dbReference>
<proteinExistence type="inferred from homology"/>
<feature type="transmembrane region" description="Helical" evidence="8">
    <location>
        <begin position="213"/>
        <end position="235"/>
    </location>
</feature>
<feature type="transmembrane region" description="Helical" evidence="8">
    <location>
        <begin position="374"/>
        <end position="393"/>
    </location>
</feature>
<evidence type="ECO:0000256" key="5">
    <source>
        <dbReference type="ARBA" id="ARBA00022692"/>
    </source>
</evidence>
<feature type="transmembrane region" description="Helical" evidence="8">
    <location>
        <begin position="255"/>
        <end position="281"/>
    </location>
</feature>
<keyword evidence="7 8" id="KW-0472">Membrane</keyword>
<comment type="caution">
    <text evidence="9">The sequence shown here is derived from an EMBL/GenBank/DDBJ whole genome shotgun (WGS) entry which is preliminary data.</text>
</comment>
<keyword evidence="10" id="KW-1185">Reference proteome</keyword>
<dbReference type="RefSeq" id="WP_201954745.1">
    <property type="nucleotide sequence ID" value="NZ_JAERRJ010000013.1"/>
</dbReference>
<protein>
    <submittedName>
        <fullName evidence="9">Iron ABC transporter permease</fullName>
    </submittedName>
</protein>
<feature type="transmembrane region" description="Helical" evidence="8">
    <location>
        <begin position="302"/>
        <end position="328"/>
    </location>
</feature>
<dbReference type="PANTHER" id="PTHR30472:SF1">
    <property type="entry name" value="FE(3+) DICITRATE TRANSPORT SYSTEM PERMEASE PROTEIN FECC-RELATED"/>
    <property type="match status" value="1"/>
</dbReference>
<evidence type="ECO:0000256" key="8">
    <source>
        <dbReference type="SAM" id="Phobius"/>
    </source>
</evidence>
<dbReference type="Gene3D" id="1.10.3470.10">
    <property type="entry name" value="ABC transporter involved in vitamin B12 uptake, BtuC"/>
    <property type="match status" value="1"/>
</dbReference>